<gene>
    <name evidence="1" type="ORF">BG04_1265</name>
</gene>
<dbReference type="Proteomes" id="UP000031829">
    <property type="component" value="Chromosome"/>
</dbReference>
<dbReference type="AlphaFoldDB" id="A0A0B6AKJ5"/>
<name>A0A0B6AKJ5_PRIM2</name>
<dbReference type="Pfam" id="PF17313">
    <property type="entry name" value="DUF5359"/>
    <property type="match status" value="1"/>
</dbReference>
<evidence type="ECO:0000313" key="1">
    <source>
        <dbReference type="EMBL" id="AJI21572.1"/>
    </source>
</evidence>
<dbReference type="InterPro" id="IPR035281">
    <property type="entry name" value="DUF5359"/>
</dbReference>
<sequence length="58" mass="6794">MNRIERILIKLVVIQFVFLIIAQCILLSSSHSTYFSKVIQYEGVSKNNFNKIIETFDQ</sequence>
<evidence type="ECO:0000313" key="2">
    <source>
        <dbReference type="Proteomes" id="UP000031829"/>
    </source>
</evidence>
<dbReference type="EMBL" id="CP009920">
    <property type="protein sequence ID" value="AJI21572.1"/>
    <property type="molecule type" value="Genomic_DNA"/>
</dbReference>
<accession>A0A0B6AKJ5</accession>
<reference evidence="1 2" key="1">
    <citation type="journal article" date="2015" name="Genome Announc.">
        <title>Complete genome sequences for 35 biothreat assay-relevant bacillus species.</title>
        <authorList>
            <person name="Johnson S.L."/>
            <person name="Daligault H.E."/>
            <person name="Davenport K.W."/>
            <person name="Jaissle J."/>
            <person name="Frey K.G."/>
            <person name="Ladner J.T."/>
            <person name="Broomall S.M."/>
            <person name="Bishop-Lilly K.A."/>
            <person name="Bruce D.C."/>
            <person name="Gibbons H.S."/>
            <person name="Coyne S.R."/>
            <person name="Lo C.C."/>
            <person name="Meincke L."/>
            <person name="Munk A.C."/>
            <person name="Koroleva G.I."/>
            <person name="Rosenzweig C.N."/>
            <person name="Palacios G.F."/>
            <person name="Redden C.L."/>
            <person name="Minogue T.D."/>
            <person name="Chain P.S."/>
        </authorList>
    </citation>
    <scope>NUCLEOTIDE SEQUENCE [LARGE SCALE GENOMIC DNA]</scope>
    <source>
        <strain evidence="2">ATCC 14581 / DSM 32 / JCM 2506 / NBRC 15308 / NCIMB 9376 / NCTC 10342 / NRRL B-14308 / VKM B-512</strain>
    </source>
</reference>
<dbReference type="RefSeq" id="WP_013059030.1">
    <property type="nucleotide sequence ID" value="NZ_BCVB01000001.1"/>
</dbReference>
<dbReference type="KEGG" id="bmeg:BG04_1265"/>
<organism evidence="1 2">
    <name type="scientific">Priestia megaterium (strain ATCC 14581 / DSM 32 / CCUG 1817 / JCM 2506 / NBRC 15308 / NCIMB 9376 / NCTC 10342 / NRRL B-14308 / VKM B-512 / Ford 19)</name>
    <name type="common">Bacillus megaterium</name>
    <dbReference type="NCBI Taxonomy" id="1348623"/>
    <lineage>
        <taxon>Bacteria</taxon>
        <taxon>Bacillati</taxon>
        <taxon>Bacillota</taxon>
        <taxon>Bacilli</taxon>
        <taxon>Bacillales</taxon>
        <taxon>Bacillaceae</taxon>
        <taxon>Priestia</taxon>
    </lineage>
</organism>
<proteinExistence type="predicted"/>
<protein>
    <submittedName>
        <fullName evidence="1">Uncharacterized protein</fullName>
    </submittedName>
</protein>
<dbReference type="GeneID" id="93646229"/>
<dbReference type="HOGENOM" id="CLU_202993_1_0_9"/>